<protein>
    <submittedName>
        <fullName evidence="16">TonB-dependent receptor</fullName>
    </submittedName>
</protein>
<keyword evidence="17" id="KW-1185">Reference proteome</keyword>
<dbReference type="SUPFAM" id="SSF56935">
    <property type="entry name" value="Porins"/>
    <property type="match status" value="1"/>
</dbReference>
<keyword evidence="10 12" id="KW-0472">Membrane</keyword>
<evidence type="ECO:0000256" key="2">
    <source>
        <dbReference type="ARBA" id="ARBA00022448"/>
    </source>
</evidence>
<keyword evidence="9 13" id="KW-0798">TonB box</keyword>
<dbReference type="Pfam" id="PF00593">
    <property type="entry name" value="TonB_dep_Rec_b-barrel"/>
    <property type="match status" value="1"/>
</dbReference>
<keyword evidence="11 12" id="KW-0998">Cell outer membrane</keyword>
<dbReference type="Gene3D" id="2.40.170.20">
    <property type="entry name" value="TonB-dependent receptor, beta-barrel domain"/>
    <property type="match status" value="1"/>
</dbReference>
<evidence type="ECO:0000313" key="16">
    <source>
        <dbReference type="EMBL" id="MEL1264114.1"/>
    </source>
</evidence>
<dbReference type="Gene3D" id="2.170.130.10">
    <property type="entry name" value="TonB-dependent receptor, plug domain"/>
    <property type="match status" value="1"/>
</dbReference>
<accession>A0ABU9IYT7</accession>
<evidence type="ECO:0000256" key="10">
    <source>
        <dbReference type="ARBA" id="ARBA00023136"/>
    </source>
</evidence>
<sequence>MSLQAAAQEPDGADAGQSVQELDKVTVTAQKFGIGQARAAFEVGKEEIEQRPMGADISQSLARVPGVQVSTGDARGGSFSFEMYMRGLTDEQIGLTLDGIPTGDSRFNGGSPPARFIESSNISRIEVSQSSGEIGAPSRFALGGFINFMTDDPATEFGGTTEFGIGQYGFRRAFARLDTGESQSGWSAYLTASRQESDNWAGPDSRSSERDHFELKVLKTFYSGSRISARVSYNDQRDNDYNIVTKGEFENNPNTDRATDAISGIPAIDVDYGGALGGERKDWLAYVNGDFLLGENVTLKVNPYFQSLKGESYRYQDRSRILSGGDPRAVLGYNANGGAIRPSLTTLRDSNAYGGPADMRVTPRDRDRYGVTAEVVLDDIIQGHSFRLGGWYEDSKSSERRNFHPLSNPATSVAYDRGLLNYVEYERHANLDTTMFYLQDRMRFLDERLKVDLGATYYDVGYEAWSPLEYSSRLRFNQTSGLNAKLGTAYELSDGLELFGGYAQNFSGIPEDAFLGSTAIINPGTLKALESENVDLGLRYAKDDYAFSVQLYQVKLKNGVGIVPRATADEIEPDEIVRGNVATEAVNTAGQRNRGVELTGFADWGALDLYASYAYQDAKHDDPPVGSEARKRLAAIGIIGGARVRDIPRHSVFTQLGWEPGEHLRFDLNASYVGKRVGGHIIHPTTFEEVAIENLDSHVVVGLGARYAIRREGWPETDIVLNVDNLFDKDYLGSVSGATATQPEFGLLSGTGIYTLDRYFIGSPRTWTLSLRLRF</sequence>
<feature type="domain" description="TonB-dependent receptor-like beta-barrel" evidence="14">
    <location>
        <begin position="237"/>
        <end position="726"/>
    </location>
</feature>
<comment type="similarity">
    <text evidence="12 13">Belongs to the TonB-dependent receptor family.</text>
</comment>
<comment type="subcellular location">
    <subcellularLocation>
        <location evidence="1 12">Cell outer membrane</location>
        <topology evidence="1 12">Multi-pass membrane protein</topology>
    </subcellularLocation>
</comment>
<dbReference type="InterPro" id="IPR039426">
    <property type="entry name" value="TonB-dep_rcpt-like"/>
</dbReference>
<evidence type="ECO:0000256" key="7">
    <source>
        <dbReference type="ARBA" id="ARBA00023004"/>
    </source>
</evidence>
<dbReference type="RefSeq" id="WP_341725287.1">
    <property type="nucleotide sequence ID" value="NZ_JBBWWT010000002.1"/>
</dbReference>
<keyword evidence="5 12" id="KW-0812">Transmembrane</keyword>
<dbReference type="Proteomes" id="UP001459204">
    <property type="component" value="Unassembled WGS sequence"/>
</dbReference>
<dbReference type="InterPro" id="IPR036942">
    <property type="entry name" value="Beta-barrel_TonB_sf"/>
</dbReference>
<keyword evidence="4" id="KW-0410">Iron transport</keyword>
<evidence type="ECO:0000256" key="3">
    <source>
        <dbReference type="ARBA" id="ARBA00022452"/>
    </source>
</evidence>
<comment type="caution">
    <text evidence="16">The sequence shown here is derived from an EMBL/GenBank/DDBJ whole genome shotgun (WGS) entry which is preliminary data.</text>
</comment>
<keyword evidence="3 12" id="KW-1134">Transmembrane beta strand</keyword>
<dbReference type="InterPro" id="IPR037066">
    <property type="entry name" value="Plug_dom_sf"/>
</dbReference>
<evidence type="ECO:0000256" key="8">
    <source>
        <dbReference type="ARBA" id="ARBA00023065"/>
    </source>
</evidence>
<keyword evidence="6" id="KW-0732">Signal</keyword>
<evidence type="ECO:0000256" key="1">
    <source>
        <dbReference type="ARBA" id="ARBA00004571"/>
    </source>
</evidence>
<evidence type="ECO:0000256" key="11">
    <source>
        <dbReference type="ARBA" id="ARBA00023237"/>
    </source>
</evidence>
<organism evidence="16 17">
    <name type="scientific">Pseudoxanthomonas putridarboris</name>
    <dbReference type="NCBI Taxonomy" id="752605"/>
    <lineage>
        <taxon>Bacteria</taxon>
        <taxon>Pseudomonadati</taxon>
        <taxon>Pseudomonadota</taxon>
        <taxon>Gammaproteobacteria</taxon>
        <taxon>Lysobacterales</taxon>
        <taxon>Lysobacteraceae</taxon>
        <taxon>Pseudoxanthomonas</taxon>
    </lineage>
</organism>
<evidence type="ECO:0000259" key="14">
    <source>
        <dbReference type="Pfam" id="PF00593"/>
    </source>
</evidence>
<keyword evidence="2 12" id="KW-0813">Transport</keyword>
<dbReference type="PANTHER" id="PTHR32552">
    <property type="entry name" value="FERRICHROME IRON RECEPTOR-RELATED"/>
    <property type="match status" value="1"/>
</dbReference>
<evidence type="ECO:0000256" key="5">
    <source>
        <dbReference type="ARBA" id="ARBA00022692"/>
    </source>
</evidence>
<evidence type="ECO:0000256" key="9">
    <source>
        <dbReference type="ARBA" id="ARBA00023077"/>
    </source>
</evidence>
<dbReference type="InterPro" id="IPR012910">
    <property type="entry name" value="Plug_dom"/>
</dbReference>
<dbReference type="PROSITE" id="PS52016">
    <property type="entry name" value="TONB_DEPENDENT_REC_3"/>
    <property type="match status" value="1"/>
</dbReference>
<evidence type="ECO:0000256" key="12">
    <source>
        <dbReference type="PROSITE-ProRule" id="PRU01360"/>
    </source>
</evidence>
<keyword evidence="8" id="KW-0406">Ion transport</keyword>
<evidence type="ECO:0000259" key="15">
    <source>
        <dbReference type="Pfam" id="PF07715"/>
    </source>
</evidence>
<dbReference type="EMBL" id="JBBWWT010000002">
    <property type="protein sequence ID" value="MEL1264114.1"/>
    <property type="molecule type" value="Genomic_DNA"/>
</dbReference>
<evidence type="ECO:0000313" key="17">
    <source>
        <dbReference type="Proteomes" id="UP001459204"/>
    </source>
</evidence>
<evidence type="ECO:0000256" key="13">
    <source>
        <dbReference type="RuleBase" id="RU003357"/>
    </source>
</evidence>
<evidence type="ECO:0000256" key="6">
    <source>
        <dbReference type="ARBA" id="ARBA00022729"/>
    </source>
</evidence>
<reference evidence="16 17" key="1">
    <citation type="submission" date="2024-04" db="EMBL/GenBank/DDBJ databases">
        <title>Draft genome sequence of Pseudoxanthomonas putridarboris WD12.</title>
        <authorList>
            <person name="Oh J."/>
        </authorList>
    </citation>
    <scope>NUCLEOTIDE SEQUENCE [LARGE SCALE GENOMIC DNA]</scope>
    <source>
        <strain evidence="16 17">WD12</strain>
    </source>
</reference>
<keyword evidence="16" id="KW-0675">Receptor</keyword>
<dbReference type="PANTHER" id="PTHR32552:SF89">
    <property type="entry name" value="CATECHOLATE SIDEROPHORE RECEPTOR FIU"/>
    <property type="match status" value="1"/>
</dbReference>
<evidence type="ECO:0000256" key="4">
    <source>
        <dbReference type="ARBA" id="ARBA00022496"/>
    </source>
</evidence>
<name>A0ABU9IYT7_9GAMM</name>
<proteinExistence type="inferred from homology"/>
<dbReference type="InterPro" id="IPR000531">
    <property type="entry name" value="Beta-barrel_TonB"/>
</dbReference>
<feature type="domain" description="TonB-dependent receptor plug" evidence="15">
    <location>
        <begin position="43"/>
        <end position="131"/>
    </location>
</feature>
<gene>
    <name evidence="16" type="ORF">AAD027_06990</name>
</gene>
<dbReference type="Pfam" id="PF07715">
    <property type="entry name" value="Plug"/>
    <property type="match status" value="1"/>
</dbReference>
<keyword evidence="7" id="KW-0408">Iron</keyword>